<dbReference type="SUPFAM" id="SSF53448">
    <property type="entry name" value="Nucleotide-diphospho-sugar transferases"/>
    <property type="match status" value="1"/>
</dbReference>
<dbReference type="OrthoDB" id="9804336at2"/>
<evidence type="ECO:0000256" key="11">
    <source>
        <dbReference type="HAMAP-Rule" id="MF_01520"/>
    </source>
</evidence>
<dbReference type="InterPro" id="IPR020555">
    <property type="entry name" value="MECDP_synthase_CS"/>
</dbReference>
<dbReference type="Pfam" id="PF02542">
    <property type="entry name" value="YgbB"/>
    <property type="match status" value="1"/>
</dbReference>
<dbReference type="NCBIfam" id="TIGR00151">
    <property type="entry name" value="ispF"/>
    <property type="match status" value="1"/>
</dbReference>
<feature type="binding site" evidence="11">
    <location>
        <position position="268"/>
    </location>
    <ligand>
        <name>a divalent metal cation</name>
        <dbReference type="ChEBI" id="CHEBI:60240"/>
    </ligand>
</feature>
<evidence type="ECO:0000256" key="8">
    <source>
        <dbReference type="ARBA" id="ARBA00023229"/>
    </source>
</evidence>
<feature type="binding site" evidence="11">
    <location>
        <begin position="260"/>
        <end position="261"/>
    </location>
    <ligand>
        <name>4-CDP-2-C-methyl-D-erythritol 2-phosphate</name>
        <dbReference type="ChEBI" id="CHEBI:57919"/>
    </ligand>
</feature>
<reference evidence="13 14" key="1">
    <citation type="submission" date="2018-10" db="EMBL/GenBank/DDBJ databases">
        <title>Comparative analysis of microorganisms from saline springs in Andes Mountain Range, Colombia.</title>
        <authorList>
            <person name="Rubin E."/>
        </authorList>
    </citation>
    <scope>NUCLEOTIDE SEQUENCE [LARGE SCALE GENOMIC DNA]</scope>
    <source>
        <strain evidence="13 14">USBA 36</strain>
    </source>
</reference>
<keyword evidence="7 11" id="KW-0479">Metal-binding</keyword>
<evidence type="ECO:0000259" key="12">
    <source>
        <dbReference type="Pfam" id="PF02542"/>
    </source>
</evidence>
<gene>
    <name evidence="11" type="primary">ispDF</name>
    <name evidence="13" type="ORF">BCL74_0963</name>
</gene>
<sequence length="385" mass="40487">MSKTIALIVAAGRGHRLGGSLPKQYLPLAGQPVLRHTVRRFLAHPGIKAVRVVIHPDDLDLYNQAVGDLGPDEPIAGGATRQDSVRLGLEALSKDAPELVLIQDAARPFTTPATIDAVLAALQDHPGAIPALAVADTLKRAEGSRIAATVPRDGLYRAQTPQGFRFTDILAAHRSLAGQELTDDASLLEAAGQTVALVPGTEENFKITTAEDMMRAETLLGAAFETRSASGFDVHRFAEGGDHVMLCGVPVPHDSGLEGHSDADVGLHALTDALLGCIAAGDIGQHFPPTDPQWKGASSDRFLAHAAGLVAAKGGRIVHVDVTLICERPKVGPHREAMIARIAEILGLATDRVSVKATTTEQLGFTGRREGIAAQAMATVELPRT</sequence>
<keyword evidence="8 11" id="KW-0414">Isoprene biosynthesis</keyword>
<evidence type="ECO:0000256" key="2">
    <source>
        <dbReference type="ARBA" id="ARBA00001968"/>
    </source>
</evidence>
<evidence type="ECO:0000256" key="7">
    <source>
        <dbReference type="ARBA" id="ARBA00022723"/>
    </source>
</evidence>
<dbReference type="PANTHER" id="PTHR43181">
    <property type="entry name" value="2-C-METHYL-D-ERYTHRITOL 2,4-CYCLODIPHOSPHATE SYNTHASE, CHLOROPLASTIC"/>
    <property type="match status" value="1"/>
</dbReference>
<comment type="function">
    <text evidence="11">Bifunctional enzyme that catalyzes the formation of 4-diphosphocytidyl-2-C-methyl-D-erythritol from CTP and 2-C-methyl-D-erythritol 4-phosphate (MEP) (IspD), and catalyzes the conversion of 4-diphosphocytidyl-2-C-methyl-D-erythritol 2-phosphate (CDP-ME2P) to 2-C-methyl-D-erythritol 2,4-cyclodiphosphate (ME-CPP) with a corresponding release of cytidine 5-monophosphate (CMP) (IspF).</text>
</comment>
<dbReference type="InterPro" id="IPR036571">
    <property type="entry name" value="MECDP_synthase_sf"/>
</dbReference>
<comment type="similarity">
    <text evidence="11">In the C-terminal section; belongs to the IspF family.</text>
</comment>
<feature type="site" description="Transition state stabilizer" evidence="11">
    <location>
        <position position="260"/>
    </location>
</feature>
<accession>A0A420WQ72</accession>
<dbReference type="GO" id="GO:0016114">
    <property type="term" value="P:terpenoid biosynthetic process"/>
    <property type="evidence" value="ECO:0007669"/>
    <property type="project" value="InterPro"/>
</dbReference>
<dbReference type="RefSeq" id="WP_121217957.1">
    <property type="nucleotide sequence ID" value="NZ_RBIG01000001.1"/>
</dbReference>
<dbReference type="SUPFAM" id="SSF69765">
    <property type="entry name" value="IpsF-like"/>
    <property type="match status" value="1"/>
</dbReference>
<comment type="catalytic activity">
    <reaction evidence="11">
        <text>2-C-methyl-D-erythritol 4-phosphate + CTP + H(+) = 4-CDP-2-C-methyl-D-erythritol + diphosphate</text>
        <dbReference type="Rhea" id="RHEA:13429"/>
        <dbReference type="ChEBI" id="CHEBI:15378"/>
        <dbReference type="ChEBI" id="CHEBI:33019"/>
        <dbReference type="ChEBI" id="CHEBI:37563"/>
        <dbReference type="ChEBI" id="CHEBI:57823"/>
        <dbReference type="ChEBI" id="CHEBI:58262"/>
        <dbReference type="EC" id="2.7.7.60"/>
    </reaction>
</comment>
<feature type="binding site" evidence="11">
    <location>
        <begin position="282"/>
        <end position="284"/>
    </location>
    <ligand>
        <name>4-CDP-2-C-methyl-D-erythritol 2-phosphate</name>
        <dbReference type="ChEBI" id="CHEBI:57919"/>
    </ligand>
</feature>
<dbReference type="PROSITE" id="PS01350">
    <property type="entry name" value="ISPF"/>
    <property type="match status" value="1"/>
</dbReference>
<comment type="caution">
    <text evidence="11">Lacks conserved residue(s) required for the propagation of feature annotation.</text>
</comment>
<feature type="site" description="Positions MEP for the nucleophilic attack" evidence="11">
    <location>
        <position position="206"/>
    </location>
</feature>
<feature type="site" description="Transition state stabilizer" evidence="11">
    <location>
        <position position="16"/>
    </location>
</feature>
<feature type="binding site" evidence="11">
    <location>
        <position position="368"/>
    </location>
    <ligand>
        <name>4-CDP-2-C-methyl-D-erythritol 2-phosphate</name>
        <dbReference type="ChEBI" id="CHEBI:57919"/>
    </ligand>
</feature>
<keyword evidence="9 11" id="KW-0456">Lyase</keyword>
<dbReference type="NCBIfam" id="TIGR00453">
    <property type="entry name" value="ispD"/>
    <property type="match status" value="1"/>
</dbReference>
<dbReference type="EC" id="2.7.7.60" evidence="11"/>
<dbReference type="HAMAP" id="MF_00107">
    <property type="entry name" value="IspF"/>
    <property type="match status" value="1"/>
</dbReference>
<comment type="pathway">
    <text evidence="3 11">Isoprenoid biosynthesis; isopentenyl diphosphate biosynthesis via DXP pathway; isopentenyl diphosphate from 1-deoxy-D-xylulose 5-phosphate: step 4/6.</text>
</comment>
<feature type="site" description="Transition state stabilizer" evidence="11">
    <location>
        <position position="23"/>
    </location>
</feature>
<keyword evidence="5 11" id="KW-0808">Transferase</keyword>
<dbReference type="PANTHER" id="PTHR43181:SF1">
    <property type="entry name" value="2-C-METHYL-D-ERYTHRITOL 2,4-CYCLODIPHOSPHATE SYNTHASE, CHLOROPLASTIC"/>
    <property type="match status" value="1"/>
</dbReference>
<dbReference type="GO" id="GO:0046872">
    <property type="term" value="F:metal ion binding"/>
    <property type="evidence" value="ECO:0007669"/>
    <property type="project" value="UniProtKB-KW"/>
</dbReference>
<feature type="region of interest" description="2-C-methyl-D-erythritol 4-phosphate cytidylyltransferase" evidence="11">
    <location>
        <begin position="1"/>
        <end position="226"/>
    </location>
</feature>
<evidence type="ECO:0000256" key="1">
    <source>
        <dbReference type="ARBA" id="ARBA00000200"/>
    </source>
</evidence>
<dbReference type="Proteomes" id="UP000277424">
    <property type="component" value="Unassembled WGS sequence"/>
</dbReference>
<dbReference type="GO" id="GO:0050518">
    <property type="term" value="F:2-C-methyl-D-erythritol 4-phosphate cytidylyltransferase activity"/>
    <property type="evidence" value="ECO:0007669"/>
    <property type="project" value="UniProtKB-UniRule"/>
</dbReference>
<evidence type="ECO:0000256" key="6">
    <source>
        <dbReference type="ARBA" id="ARBA00022695"/>
    </source>
</evidence>
<comment type="similarity">
    <text evidence="11">In the N-terminal section; belongs to the IspD/TarI cytidylyltransferase family. IspD subfamily.</text>
</comment>
<feature type="binding site" evidence="11">
    <location>
        <begin position="233"/>
        <end position="235"/>
    </location>
    <ligand>
        <name>4-CDP-2-C-methyl-D-erythritol 2-phosphate</name>
        <dbReference type="ChEBI" id="CHEBI:57919"/>
    </ligand>
</feature>
<comment type="caution">
    <text evidence="13">The sequence shown here is derived from an EMBL/GenBank/DDBJ whole genome shotgun (WGS) entry which is preliminary data.</text>
</comment>
<dbReference type="InterPro" id="IPR034683">
    <property type="entry name" value="IspD/TarI"/>
</dbReference>
<dbReference type="GO" id="GO:0019288">
    <property type="term" value="P:isopentenyl diphosphate biosynthetic process, methylerythritol 4-phosphate pathway"/>
    <property type="evidence" value="ECO:0007669"/>
    <property type="project" value="UniProtKB-UniRule"/>
</dbReference>
<feature type="site" description="Transition state stabilizer" evidence="11">
    <location>
        <position position="359"/>
    </location>
</feature>
<name>A0A420WQ72_9PROT</name>
<evidence type="ECO:0000256" key="3">
    <source>
        <dbReference type="ARBA" id="ARBA00004709"/>
    </source>
</evidence>
<feature type="binding site" evidence="11">
    <location>
        <position position="365"/>
    </location>
    <ligand>
        <name>4-CDP-2-C-methyl-D-erythritol 2-phosphate</name>
        <dbReference type="ChEBI" id="CHEBI:57919"/>
    </ligand>
</feature>
<dbReference type="InterPro" id="IPR026596">
    <property type="entry name" value="IspD/F"/>
</dbReference>
<feature type="binding site" evidence="11">
    <location>
        <begin position="358"/>
        <end position="361"/>
    </location>
    <ligand>
        <name>4-CDP-2-C-methyl-D-erythritol 2-phosphate</name>
        <dbReference type="ChEBI" id="CHEBI:57919"/>
    </ligand>
</feature>
<evidence type="ECO:0000256" key="10">
    <source>
        <dbReference type="ARBA" id="ARBA00023268"/>
    </source>
</evidence>
<dbReference type="InterPro" id="IPR003526">
    <property type="entry name" value="MECDP_synthase"/>
</dbReference>
<keyword evidence="6 11" id="KW-0548">Nucleotidyltransferase</keyword>
<dbReference type="Pfam" id="PF01128">
    <property type="entry name" value="IspD"/>
    <property type="match status" value="1"/>
</dbReference>
<evidence type="ECO:0000256" key="4">
    <source>
        <dbReference type="ARBA" id="ARBA00008480"/>
    </source>
</evidence>
<dbReference type="CDD" id="cd00554">
    <property type="entry name" value="MECDP_synthase"/>
    <property type="match status" value="1"/>
</dbReference>
<keyword evidence="10 11" id="KW-0511">Multifunctional enzyme</keyword>
<dbReference type="HAMAP" id="MF_01520">
    <property type="entry name" value="IspDF"/>
    <property type="match status" value="1"/>
</dbReference>
<comment type="pathway">
    <text evidence="11">Isoprenoid biosynthesis; isopentenyl diphosphate biosynthesis via DXP pathway; isopentenyl diphosphate from 1-deoxy-D-xylulose 5-phosphate: step 2/6.</text>
</comment>
<feature type="region of interest" description="2-C-methyl-D-erythritol 2,4-cyclodiphosphate synthase" evidence="11">
    <location>
        <begin position="227"/>
        <end position="385"/>
    </location>
</feature>
<dbReference type="GO" id="GO:0008685">
    <property type="term" value="F:2-C-methyl-D-erythritol 2,4-cyclodiphosphate synthase activity"/>
    <property type="evidence" value="ECO:0007669"/>
    <property type="project" value="UniProtKB-UniRule"/>
</dbReference>
<comment type="cofactor">
    <cofactor evidence="2 11">
        <name>a divalent metal cation</name>
        <dbReference type="ChEBI" id="CHEBI:60240"/>
    </cofactor>
</comment>
<feature type="domain" description="2-C-methyl-D-erythritol 2,4-cyclodiphosphate synthase" evidence="12">
    <location>
        <begin position="228"/>
        <end position="380"/>
    </location>
</feature>
<feature type="site" description="Positions MEP for the nucleophilic attack" evidence="11">
    <location>
        <position position="152"/>
    </location>
</feature>
<dbReference type="NCBIfam" id="NF006899">
    <property type="entry name" value="PRK09382.1"/>
    <property type="match status" value="1"/>
</dbReference>
<comment type="similarity">
    <text evidence="4">Belongs to the IspF family.</text>
</comment>
<dbReference type="EC" id="4.6.1.12" evidence="11"/>
<dbReference type="InterPro" id="IPR029044">
    <property type="entry name" value="Nucleotide-diphossugar_trans"/>
</dbReference>
<comment type="catalytic activity">
    <reaction evidence="1 11">
        <text>4-CDP-2-C-methyl-D-erythritol 2-phosphate = 2-C-methyl-D-erythritol 2,4-cyclic diphosphate + CMP</text>
        <dbReference type="Rhea" id="RHEA:23864"/>
        <dbReference type="ChEBI" id="CHEBI:57919"/>
        <dbReference type="ChEBI" id="CHEBI:58483"/>
        <dbReference type="ChEBI" id="CHEBI:60377"/>
        <dbReference type="EC" id="4.6.1.12"/>
    </reaction>
</comment>
<dbReference type="EMBL" id="RBIG01000001">
    <property type="protein sequence ID" value="RKQ73184.1"/>
    <property type="molecule type" value="Genomic_DNA"/>
</dbReference>
<evidence type="ECO:0000313" key="13">
    <source>
        <dbReference type="EMBL" id="RKQ73184.1"/>
    </source>
</evidence>
<proteinExistence type="inferred from homology"/>
<dbReference type="InterPro" id="IPR001228">
    <property type="entry name" value="IspD"/>
</dbReference>
<organism evidence="13 14">
    <name type="scientific">Oceanibaculum indicum</name>
    <dbReference type="NCBI Taxonomy" id="526216"/>
    <lineage>
        <taxon>Bacteria</taxon>
        <taxon>Pseudomonadati</taxon>
        <taxon>Pseudomonadota</taxon>
        <taxon>Alphaproteobacteria</taxon>
        <taxon>Rhodospirillales</taxon>
        <taxon>Oceanibaculaceae</taxon>
        <taxon>Oceanibaculum</taxon>
    </lineage>
</organism>
<dbReference type="HAMAP" id="MF_00108">
    <property type="entry name" value="IspD"/>
    <property type="match status" value="1"/>
</dbReference>
<dbReference type="FunFam" id="3.90.550.10:FF:000003">
    <property type="entry name" value="2-C-methyl-D-erythritol 4-phosphate cytidylyltransferase"/>
    <property type="match status" value="1"/>
</dbReference>
<feature type="binding site" evidence="11">
    <location>
        <position position="235"/>
    </location>
    <ligand>
        <name>a divalent metal cation</name>
        <dbReference type="ChEBI" id="CHEBI:60240"/>
    </ligand>
</feature>
<dbReference type="AlphaFoldDB" id="A0A420WQ72"/>
<feature type="binding site" evidence="11">
    <location>
        <position position="233"/>
    </location>
    <ligand>
        <name>a divalent metal cation</name>
        <dbReference type="ChEBI" id="CHEBI:60240"/>
    </ligand>
</feature>
<dbReference type="Gene3D" id="3.90.550.10">
    <property type="entry name" value="Spore Coat Polysaccharide Biosynthesis Protein SpsA, Chain A"/>
    <property type="match status" value="1"/>
</dbReference>
<dbReference type="Gene3D" id="3.30.1330.50">
    <property type="entry name" value="2-C-methyl-D-erythritol 2,4-cyclodiphosphate synthase"/>
    <property type="match status" value="1"/>
</dbReference>
<evidence type="ECO:0000256" key="9">
    <source>
        <dbReference type="ARBA" id="ARBA00023239"/>
    </source>
</evidence>
<dbReference type="UniPathway" id="UPA00056">
    <property type="reaction ID" value="UER00093"/>
</dbReference>
<protein>
    <recommendedName>
        <fullName evidence="11">Bifunctional enzyme IspD/IspF</fullName>
    </recommendedName>
    <domain>
        <recommendedName>
            <fullName evidence="11">2-C-methyl-D-erythritol 4-phosphate cytidylyltransferase</fullName>
            <ecNumber evidence="11">2.7.7.60</ecNumber>
        </recommendedName>
        <alternativeName>
            <fullName evidence="11">4-diphosphocytidyl-2C-methyl-D-erythritol synthase</fullName>
        </alternativeName>
        <alternativeName>
            <fullName evidence="11">MEP cytidylyltransferase</fullName>
            <shortName evidence="11">MCT</shortName>
        </alternativeName>
    </domain>
    <domain>
        <recommendedName>
            <fullName evidence="11">2-C-methyl-D-erythritol 2,4-cyclodiphosphate synthase</fullName>
            <shortName evidence="11">MECDP-synthase</shortName>
            <shortName evidence="11">MECPP-synthase</shortName>
            <shortName evidence="11">MECPS</shortName>
            <ecNumber evidence="11">4.6.1.12</ecNumber>
        </recommendedName>
    </domain>
</protein>
<dbReference type="CDD" id="cd02516">
    <property type="entry name" value="CDP-ME_synthetase"/>
    <property type="match status" value="1"/>
</dbReference>
<evidence type="ECO:0000256" key="5">
    <source>
        <dbReference type="ARBA" id="ARBA00022679"/>
    </source>
</evidence>
<evidence type="ECO:0000313" key="14">
    <source>
        <dbReference type="Proteomes" id="UP000277424"/>
    </source>
</evidence>